<comment type="similarity">
    <text evidence="9">Belongs to the NrdR family.</text>
</comment>
<keyword evidence="4 9" id="KW-0862">Zinc</keyword>
<keyword evidence="9" id="KW-0479">Metal-binding</keyword>
<evidence type="ECO:0000256" key="3">
    <source>
        <dbReference type="ARBA" id="ARBA00022771"/>
    </source>
</evidence>
<dbReference type="InterPro" id="IPR055173">
    <property type="entry name" value="NrdR-like_N"/>
</dbReference>
<feature type="compositionally biased region" description="Basic and acidic residues" evidence="10">
    <location>
        <begin position="12"/>
        <end position="21"/>
    </location>
</feature>
<evidence type="ECO:0000256" key="4">
    <source>
        <dbReference type="ARBA" id="ARBA00022833"/>
    </source>
</evidence>
<accession>A0ABV2L8K2</accession>
<dbReference type="HAMAP" id="MF_00440">
    <property type="entry name" value="NrdR"/>
    <property type="match status" value="1"/>
</dbReference>
<evidence type="ECO:0000256" key="7">
    <source>
        <dbReference type="ARBA" id="ARBA00023125"/>
    </source>
</evidence>
<evidence type="ECO:0000256" key="2">
    <source>
        <dbReference type="ARBA" id="ARBA00022741"/>
    </source>
</evidence>
<comment type="cofactor">
    <cofactor evidence="9">
        <name>Zn(2+)</name>
        <dbReference type="ChEBI" id="CHEBI:29105"/>
    </cofactor>
    <text evidence="9">Binds 1 zinc ion.</text>
</comment>
<sequence length="192" mass="21184">MRCPYCGGPDTQVKDSRPSDDAAAIRRRRVCPDCGGRFTTFERVQLRELTVLKRSGKRVPFDRDKLQRSIGVALRKRPVDPERVERLVSGITRQLESSGEAEIGSEAIGELVMEGLKGLDDVAYVRFASVYKNFREASDFKALLGTLAPPVAQESAAPEPECDAPSGELPPQVELPPHVTPLRAKRQTRSSP</sequence>
<keyword evidence="13" id="KW-1185">Reference proteome</keyword>
<protein>
    <recommendedName>
        <fullName evidence="9">Transcriptional repressor NrdR</fullName>
    </recommendedName>
</protein>
<dbReference type="Pfam" id="PF03477">
    <property type="entry name" value="ATP-cone"/>
    <property type="match status" value="1"/>
</dbReference>
<evidence type="ECO:0000256" key="10">
    <source>
        <dbReference type="SAM" id="MobiDB-lite"/>
    </source>
</evidence>
<dbReference type="InterPro" id="IPR005144">
    <property type="entry name" value="ATP-cone_dom"/>
</dbReference>
<evidence type="ECO:0000256" key="6">
    <source>
        <dbReference type="ARBA" id="ARBA00023015"/>
    </source>
</evidence>
<keyword evidence="3 9" id="KW-0863">Zinc-finger</keyword>
<keyword evidence="7 9" id="KW-0238">DNA-binding</keyword>
<dbReference type="PROSITE" id="PS51161">
    <property type="entry name" value="ATP_CONE"/>
    <property type="match status" value="1"/>
</dbReference>
<keyword evidence="6 9" id="KW-0805">Transcription regulation</keyword>
<dbReference type="PANTHER" id="PTHR30455:SF2">
    <property type="entry name" value="TRANSCRIPTIONAL REPRESSOR NRDR"/>
    <property type="match status" value="1"/>
</dbReference>
<reference evidence="12 13" key="1">
    <citation type="submission" date="2024-06" db="EMBL/GenBank/DDBJ databases">
        <title>Genomic Encyclopedia of Type Strains, Phase IV (KMG-IV): sequencing the most valuable type-strain genomes for metagenomic binning, comparative biology and taxonomic classification.</title>
        <authorList>
            <person name="Goeker M."/>
        </authorList>
    </citation>
    <scope>NUCLEOTIDE SEQUENCE [LARGE SCALE GENOMIC DNA]</scope>
    <source>
        <strain evidence="12 13">DSM 21331</strain>
    </source>
</reference>
<dbReference type="RefSeq" id="WP_238280725.1">
    <property type="nucleotide sequence ID" value="NZ_BPQL01000098.1"/>
</dbReference>
<dbReference type="InterPro" id="IPR003796">
    <property type="entry name" value="RNR_NrdR-like"/>
</dbReference>
<dbReference type="Pfam" id="PF22811">
    <property type="entry name" value="Zn_ribbon_NrdR"/>
    <property type="match status" value="1"/>
</dbReference>
<name>A0ABV2L8K2_9HYPH</name>
<comment type="function">
    <text evidence="9">Negatively regulates transcription of bacterial ribonucleotide reductase nrd genes and operons by binding to NrdR-boxes.</text>
</comment>
<keyword evidence="1 9" id="KW-0678">Repressor</keyword>
<feature type="region of interest" description="Disordered" evidence="10">
    <location>
        <begin position="151"/>
        <end position="192"/>
    </location>
</feature>
<evidence type="ECO:0000256" key="5">
    <source>
        <dbReference type="ARBA" id="ARBA00022840"/>
    </source>
</evidence>
<feature type="zinc finger region" evidence="9">
    <location>
        <begin position="3"/>
        <end position="34"/>
    </location>
</feature>
<proteinExistence type="inferred from homology"/>
<dbReference type="NCBIfam" id="TIGR00244">
    <property type="entry name" value="transcriptional regulator NrdR"/>
    <property type="match status" value="1"/>
</dbReference>
<dbReference type="PANTHER" id="PTHR30455">
    <property type="entry name" value="TRANSCRIPTIONAL REPRESSOR NRDR"/>
    <property type="match status" value="1"/>
</dbReference>
<feature type="domain" description="ATP-cone" evidence="11">
    <location>
        <begin position="49"/>
        <end position="139"/>
    </location>
</feature>
<feature type="compositionally biased region" description="Basic residues" evidence="10">
    <location>
        <begin position="183"/>
        <end position="192"/>
    </location>
</feature>
<organism evidence="12 13">
    <name type="scientific">Methylobacterium goesingense</name>
    <dbReference type="NCBI Taxonomy" id="243690"/>
    <lineage>
        <taxon>Bacteria</taxon>
        <taxon>Pseudomonadati</taxon>
        <taxon>Pseudomonadota</taxon>
        <taxon>Alphaproteobacteria</taxon>
        <taxon>Hyphomicrobiales</taxon>
        <taxon>Methylobacteriaceae</taxon>
        <taxon>Methylobacterium</taxon>
    </lineage>
</organism>
<evidence type="ECO:0000313" key="12">
    <source>
        <dbReference type="EMBL" id="MET3694181.1"/>
    </source>
</evidence>
<evidence type="ECO:0000259" key="11">
    <source>
        <dbReference type="PROSITE" id="PS51161"/>
    </source>
</evidence>
<comment type="caution">
    <text evidence="12">The sequence shown here is derived from an EMBL/GenBank/DDBJ whole genome shotgun (WGS) entry which is preliminary data.</text>
</comment>
<keyword evidence="2 9" id="KW-0547">Nucleotide-binding</keyword>
<evidence type="ECO:0000256" key="1">
    <source>
        <dbReference type="ARBA" id="ARBA00022491"/>
    </source>
</evidence>
<dbReference type="Proteomes" id="UP001549145">
    <property type="component" value="Unassembled WGS sequence"/>
</dbReference>
<evidence type="ECO:0000256" key="8">
    <source>
        <dbReference type="ARBA" id="ARBA00023163"/>
    </source>
</evidence>
<evidence type="ECO:0000256" key="9">
    <source>
        <dbReference type="HAMAP-Rule" id="MF_00440"/>
    </source>
</evidence>
<evidence type="ECO:0000313" key="13">
    <source>
        <dbReference type="Proteomes" id="UP001549145"/>
    </source>
</evidence>
<gene>
    <name evidence="9" type="primary">nrdR</name>
    <name evidence="12" type="ORF">ABID43_003740</name>
</gene>
<dbReference type="EMBL" id="JBEPMM010000012">
    <property type="protein sequence ID" value="MET3694181.1"/>
    <property type="molecule type" value="Genomic_DNA"/>
</dbReference>
<keyword evidence="8 9" id="KW-0804">Transcription</keyword>
<feature type="region of interest" description="Disordered" evidence="10">
    <location>
        <begin position="1"/>
        <end position="21"/>
    </location>
</feature>
<keyword evidence="5 9" id="KW-0067">ATP-binding</keyword>